<feature type="compositionally biased region" description="Basic and acidic residues" evidence="5">
    <location>
        <begin position="941"/>
        <end position="961"/>
    </location>
</feature>
<feature type="compositionally biased region" description="Polar residues" evidence="5">
    <location>
        <begin position="387"/>
        <end position="397"/>
    </location>
</feature>
<dbReference type="OrthoDB" id="2573163at2759"/>
<comment type="caution">
    <text evidence="6">The sequence shown here is derived from an EMBL/GenBank/DDBJ whole genome shotgun (WGS) entry which is preliminary data.</text>
</comment>
<dbReference type="PANTHER" id="PTHR12400">
    <property type="entry name" value="INOSITOL POLYPHOSPHATE KINASE"/>
    <property type="match status" value="1"/>
</dbReference>
<dbReference type="GO" id="GO:0008440">
    <property type="term" value="F:inositol-1,4,5-trisphosphate 3-kinase activity"/>
    <property type="evidence" value="ECO:0007669"/>
    <property type="project" value="TreeGrafter"/>
</dbReference>
<dbReference type="EC" id="2.7.-.-" evidence="4"/>
<accession>A0A317SBN0</accession>
<dbReference type="Proteomes" id="UP000246991">
    <property type="component" value="Unassembled WGS sequence"/>
</dbReference>
<feature type="compositionally biased region" description="Basic and acidic residues" evidence="5">
    <location>
        <begin position="270"/>
        <end position="315"/>
    </location>
</feature>
<proteinExistence type="inferred from homology"/>
<feature type="region of interest" description="Disordered" evidence="5">
    <location>
        <begin position="1060"/>
        <end position="1092"/>
    </location>
</feature>
<protein>
    <recommendedName>
        <fullName evidence="4">Kinase</fullName>
        <ecNumber evidence="4">2.7.-.-</ecNumber>
    </recommendedName>
</protein>
<feature type="compositionally biased region" description="Low complexity" evidence="5">
    <location>
        <begin position="424"/>
        <end position="434"/>
    </location>
</feature>
<feature type="compositionally biased region" description="Acidic residues" evidence="5">
    <location>
        <begin position="465"/>
        <end position="477"/>
    </location>
</feature>
<feature type="compositionally biased region" description="Basic residues" evidence="5">
    <location>
        <begin position="885"/>
        <end position="912"/>
    </location>
</feature>
<dbReference type="SUPFAM" id="SSF56104">
    <property type="entry name" value="SAICAR synthase-like"/>
    <property type="match status" value="1"/>
</dbReference>
<dbReference type="GO" id="GO:0000824">
    <property type="term" value="F:inositol-1,4,5,6-tetrakisphosphate 3-kinase activity"/>
    <property type="evidence" value="ECO:0007669"/>
    <property type="project" value="TreeGrafter"/>
</dbReference>
<feature type="compositionally biased region" description="Low complexity" evidence="5">
    <location>
        <begin position="59"/>
        <end position="80"/>
    </location>
</feature>
<dbReference type="InterPro" id="IPR038286">
    <property type="entry name" value="IPK_sf"/>
</dbReference>
<feature type="region of interest" description="Disordered" evidence="5">
    <location>
        <begin position="800"/>
        <end position="865"/>
    </location>
</feature>
<dbReference type="InterPro" id="IPR005522">
    <property type="entry name" value="IPK"/>
</dbReference>
<evidence type="ECO:0000256" key="2">
    <source>
        <dbReference type="ARBA" id="ARBA00022679"/>
    </source>
</evidence>
<keyword evidence="3 4" id="KW-0418">Kinase</keyword>
<feature type="compositionally biased region" description="Polar residues" evidence="5">
    <location>
        <begin position="405"/>
        <end position="423"/>
    </location>
</feature>
<keyword evidence="2 4" id="KW-0808">Transferase</keyword>
<dbReference type="EMBL" id="PYWC01000128">
    <property type="protein sequence ID" value="PWW71939.1"/>
    <property type="molecule type" value="Genomic_DNA"/>
</dbReference>
<dbReference type="GO" id="GO:0005737">
    <property type="term" value="C:cytoplasm"/>
    <property type="evidence" value="ECO:0007669"/>
    <property type="project" value="TreeGrafter"/>
</dbReference>
<comment type="similarity">
    <text evidence="1 4">Belongs to the inositol phosphokinase (IPK) family.</text>
</comment>
<dbReference type="GO" id="GO:0005634">
    <property type="term" value="C:nucleus"/>
    <property type="evidence" value="ECO:0007669"/>
    <property type="project" value="TreeGrafter"/>
</dbReference>
<feature type="compositionally biased region" description="Low complexity" evidence="5">
    <location>
        <begin position="800"/>
        <end position="810"/>
    </location>
</feature>
<feature type="region of interest" description="Disordered" evidence="5">
    <location>
        <begin position="1"/>
        <end position="108"/>
    </location>
</feature>
<evidence type="ECO:0000256" key="1">
    <source>
        <dbReference type="ARBA" id="ARBA00007374"/>
    </source>
</evidence>
<dbReference type="GO" id="GO:0032958">
    <property type="term" value="P:inositol phosphate biosynthetic process"/>
    <property type="evidence" value="ECO:0007669"/>
    <property type="project" value="InterPro"/>
</dbReference>
<feature type="region of interest" description="Disordered" evidence="5">
    <location>
        <begin position="591"/>
        <end position="628"/>
    </location>
</feature>
<feature type="compositionally biased region" description="Polar residues" evidence="5">
    <location>
        <begin position="47"/>
        <end position="58"/>
    </location>
</feature>
<evidence type="ECO:0000256" key="3">
    <source>
        <dbReference type="ARBA" id="ARBA00022777"/>
    </source>
</evidence>
<feature type="compositionally biased region" description="Basic and acidic residues" evidence="5">
    <location>
        <begin position="520"/>
        <end position="538"/>
    </location>
</feature>
<dbReference type="Gene3D" id="3.30.470.160">
    <property type="entry name" value="Inositol polyphosphate kinase"/>
    <property type="match status" value="1"/>
</dbReference>
<dbReference type="PANTHER" id="PTHR12400:SF21">
    <property type="entry name" value="KINASE"/>
    <property type="match status" value="1"/>
</dbReference>
<dbReference type="GO" id="GO:0046854">
    <property type="term" value="P:phosphatidylinositol phosphate biosynthetic process"/>
    <property type="evidence" value="ECO:0007669"/>
    <property type="project" value="TreeGrafter"/>
</dbReference>
<reference evidence="6 7" key="1">
    <citation type="submission" date="2018-03" db="EMBL/GenBank/DDBJ databases">
        <title>Genomes of Pezizomycetes fungi and the evolution of truffles.</title>
        <authorList>
            <person name="Murat C."/>
            <person name="Payen T."/>
            <person name="Noel B."/>
            <person name="Kuo A."/>
            <person name="Martin F.M."/>
        </authorList>
    </citation>
    <scope>NUCLEOTIDE SEQUENCE [LARGE SCALE GENOMIC DNA]</scope>
    <source>
        <strain evidence="6">091103-1</strain>
    </source>
</reference>
<feature type="compositionally biased region" description="Polar residues" evidence="5">
    <location>
        <begin position="1078"/>
        <end position="1087"/>
    </location>
</feature>
<evidence type="ECO:0000313" key="6">
    <source>
        <dbReference type="EMBL" id="PWW71939.1"/>
    </source>
</evidence>
<feature type="compositionally biased region" description="Basic and acidic residues" evidence="5">
    <location>
        <begin position="1332"/>
        <end position="1351"/>
    </location>
</feature>
<feature type="region of interest" description="Disordered" evidence="5">
    <location>
        <begin position="1332"/>
        <end position="1356"/>
    </location>
</feature>
<feature type="region of interest" description="Disordered" evidence="5">
    <location>
        <begin position="877"/>
        <end position="1030"/>
    </location>
</feature>
<sequence>MPVPFHDPIPLKDSPLAPSGLVRSRTFPILTSSSCTADSGEEHKTISSHFDTPSNPNDTLSTSQTSTSSTTLAPSASSPSIFARDTGVGPGEPIYGNSCDEADSPRPPFRYWRPQSTSFPLEAKFTLGGGIHPDTEIAESHKDGYIFSCHQKEKNSHITLPPYISPADSPTERPSTPLTGISVPKFTGGDGSDAVLKAQPGLDSPIDFNEGLGTSVKRWGARNDVDREASFPIQSSPTREDEDDVGRSIAAVMASESNSRSRKATQRLGLFRENEQAVEERGREKLRREEKEKEKERERQEKQRAKEKEKKERLKGNGRMVSVTQLSKTMEENDTPPLDLSSNVLSVKSTKDAYSQSSSDELSSKVSDKTSIPASYPNPVCGAVDGSESSGIQSTTDSRLDSALKSISPTNGDSSSVYLGSKNSSPSSTTTVVPKGHSEFPFPGCRGLPIEIPDDFEPIERPDNPEDDDDEEEESDKDEISSALYIPHPAPTRATGSSICHKAGPVKGQYSNAVSQRPLIETDNKKDDDIRHKDREEGPEFDLSIQSGDDEYIYQGRRQSVIADDDYTGYHSNTEGYSSAASGFSDFSDSYDELSNGENDRSGSGYRTALSETEDITPTATPIVRRPHVKYDQALGNRKQHSSSAQPKAVPQVPLGAVELKPYNHQVGGHTALFRFSRRAVCKSLSNKENEFYEAVEKRHPQLLGFLPRKAPKKRKSIKKEAVTSSLEVNGLATENEASARNGKNGTDSRPIETEFTKAPNVVYNSEATSGGAPFPLPQVVFENNRHIIPENLFRFSASAPSYSSNPACSGDDKEGRSPEPTQGKGRESREAVLDVPEANATDNDDESSQGKPHPRKSIWGATSVNRKLQEQVLREVFGSPPIPRGHHHTRSHSRPRHYNCNHSHGHRHHHGSPLSADSRGCRSSLRRSSTDLGSSHRHPAFPEDRKITSVRNEGERRRASSTDLRALSRNNDASGNAGSCLSGSPTTPERRGAGFPGRRSSGSICKRADGRELLSPPVRDYAAEDEGYGGDREDEVFKMDEDVSAPVGKKTWATRCLNRKAPAPPPPPSPSVCFTAPENTSQTQQPHPAPSPLSIAPTIESLDPVAINETPDIPIPKEVPQQPIERVEHFLLLEDLTAGMKRPCVLDLKMGTRQYGVEASKKKKQSQANKCALTTSRDLGVRLCGMQVWNVKEQTYLFQDKYFGRDLKAGREFQSALTRFLYDGQTNSSILRHIPTILEKLRALEAMIRRLPGYRFYASSLLMIYDGMDHDRNIDLKIVDFANCVTAEDPLPKVTTCPPKDQDGVDRGYLRGLRTLQKYIQSIWRETKGEGWVERGEEGGHGGGHQRDDIGPDWDMIEDLGEVST</sequence>
<feature type="compositionally biased region" description="Polar residues" evidence="5">
    <location>
        <begin position="969"/>
        <end position="988"/>
    </location>
</feature>
<dbReference type="Pfam" id="PF03770">
    <property type="entry name" value="IPK"/>
    <property type="match status" value="1"/>
</dbReference>
<keyword evidence="7" id="KW-1185">Reference proteome</keyword>
<evidence type="ECO:0000256" key="5">
    <source>
        <dbReference type="SAM" id="MobiDB-lite"/>
    </source>
</evidence>
<organism evidence="6 7">
    <name type="scientific">Tuber magnatum</name>
    <name type="common">white Piedmont truffle</name>
    <dbReference type="NCBI Taxonomy" id="42249"/>
    <lineage>
        <taxon>Eukaryota</taxon>
        <taxon>Fungi</taxon>
        <taxon>Dikarya</taxon>
        <taxon>Ascomycota</taxon>
        <taxon>Pezizomycotina</taxon>
        <taxon>Pezizomycetes</taxon>
        <taxon>Pezizales</taxon>
        <taxon>Tuberaceae</taxon>
        <taxon>Tuber</taxon>
    </lineage>
</organism>
<evidence type="ECO:0000256" key="4">
    <source>
        <dbReference type="RuleBase" id="RU363090"/>
    </source>
</evidence>
<dbReference type="STRING" id="42249.A0A317SBN0"/>
<evidence type="ECO:0000313" key="7">
    <source>
        <dbReference type="Proteomes" id="UP000246991"/>
    </source>
</evidence>
<feature type="compositionally biased region" description="Polar residues" evidence="5">
    <location>
        <begin position="340"/>
        <end position="354"/>
    </location>
</feature>
<name>A0A317SBN0_9PEZI</name>
<gene>
    <name evidence="6" type="ORF">C7212DRAFT_366871</name>
</gene>
<feature type="region of interest" description="Disordered" evidence="5">
    <location>
        <begin position="228"/>
        <end position="551"/>
    </location>
</feature>